<feature type="domain" description="Alpha-amylase/branching enzyme C-terminal all beta" evidence="1">
    <location>
        <begin position="84"/>
        <end position="168"/>
    </location>
</feature>
<organism evidence="2 3">
    <name type="scientific">Capnocytophaga canimorsus</name>
    <dbReference type="NCBI Taxonomy" id="28188"/>
    <lineage>
        <taxon>Bacteria</taxon>
        <taxon>Pseudomonadati</taxon>
        <taxon>Bacteroidota</taxon>
        <taxon>Flavobacteriia</taxon>
        <taxon>Flavobacteriales</taxon>
        <taxon>Flavobacteriaceae</taxon>
        <taxon>Capnocytophaga</taxon>
    </lineage>
</organism>
<name>A0A0B7HNJ5_9FLAO</name>
<dbReference type="GO" id="GO:0005975">
    <property type="term" value="P:carbohydrate metabolic process"/>
    <property type="evidence" value="ECO:0007669"/>
    <property type="project" value="InterPro"/>
</dbReference>
<evidence type="ECO:0000313" key="3">
    <source>
        <dbReference type="Proteomes" id="UP000044026"/>
    </source>
</evidence>
<dbReference type="InterPro" id="IPR006048">
    <property type="entry name" value="A-amylase/branching_C"/>
</dbReference>
<accession>A0A0B7HNJ5</accession>
<dbReference type="GO" id="GO:0043169">
    <property type="term" value="F:cation binding"/>
    <property type="evidence" value="ECO:0007669"/>
    <property type="project" value="InterPro"/>
</dbReference>
<dbReference type="Pfam" id="PF02806">
    <property type="entry name" value="Alpha-amylase_C"/>
    <property type="match status" value="1"/>
</dbReference>
<proteinExistence type="predicted"/>
<dbReference type="EC" id="3.2.1.1" evidence="2"/>
<evidence type="ECO:0000313" key="2">
    <source>
        <dbReference type="EMBL" id="CEN39517.1"/>
    </source>
</evidence>
<evidence type="ECO:0000259" key="1">
    <source>
        <dbReference type="Pfam" id="PF02806"/>
    </source>
</evidence>
<dbReference type="SUPFAM" id="SSF51011">
    <property type="entry name" value="Glycosyl hydrolase domain"/>
    <property type="match status" value="1"/>
</dbReference>
<dbReference type="GO" id="GO:0004556">
    <property type="term" value="F:alpha-amylase activity"/>
    <property type="evidence" value="ECO:0007669"/>
    <property type="project" value="UniProtKB-EC"/>
</dbReference>
<dbReference type="EMBL" id="CDOE01000074">
    <property type="protein sequence ID" value="CEN39517.1"/>
    <property type="molecule type" value="Genomic_DNA"/>
</dbReference>
<keyword evidence="2" id="KW-0378">Hydrolase</keyword>
<protein>
    <submittedName>
        <fullName evidence="2">TvaII</fullName>
        <ecNumber evidence="2">3.2.1.1</ecNumber>
    </submittedName>
</protein>
<keyword evidence="2" id="KW-0326">Glycosidase</keyword>
<sequence>MGQEVGEKGAERGGFGSPSRTSIFDYVGVPAHQRWVNNKQFDGGQLSENEKQLRDFYKRLLNLDVNGFYADIHEHNRKHTEFYNDKVYAFVRGDEENQWIIVVNFSDTDAFGFDLQIPQFVVGSWFLNDGAYTTTDVLYENQKTILHVTNGQGKMRVDVAPLQSLVFKL</sequence>
<dbReference type="Gene3D" id="2.60.40.1180">
    <property type="entry name" value="Golgi alpha-mannosidase II"/>
    <property type="match status" value="1"/>
</dbReference>
<dbReference type="Proteomes" id="UP000044026">
    <property type="component" value="Unassembled WGS sequence"/>
</dbReference>
<gene>
    <name evidence="2" type="ORF">CCAN12_760084</name>
</gene>
<dbReference type="AlphaFoldDB" id="A0A0B7HNJ5"/>
<reference evidence="2 3" key="1">
    <citation type="submission" date="2015-01" db="EMBL/GenBank/DDBJ databases">
        <authorList>
            <person name="Xiang T."/>
            <person name="Song Y."/>
            <person name="Huang L."/>
            <person name="Wang B."/>
            <person name="Wu P."/>
        </authorList>
    </citation>
    <scope>NUCLEOTIDE SEQUENCE [LARGE SCALE GENOMIC DNA]</scope>
    <source>
        <strain evidence="2 3">Cc12</strain>
    </source>
</reference>
<dbReference type="InterPro" id="IPR013780">
    <property type="entry name" value="Glyco_hydro_b"/>
</dbReference>